<dbReference type="EMBL" id="CM007901">
    <property type="protein sequence ID" value="OTG04643.1"/>
    <property type="molecule type" value="Genomic_DNA"/>
</dbReference>
<proteinExistence type="predicted"/>
<protein>
    <submittedName>
        <fullName evidence="4">Putative VQ</fullName>
    </submittedName>
    <submittedName>
        <fullName evidence="3">VQ motif-containing protein 8/17/18/20/21/25</fullName>
    </submittedName>
</protein>
<feature type="domain" description="VQ" evidence="2">
    <location>
        <begin position="59"/>
        <end position="81"/>
    </location>
</feature>
<dbReference type="GO" id="GO:0005634">
    <property type="term" value="C:nucleus"/>
    <property type="evidence" value="ECO:0000318"/>
    <property type="project" value="GO_Central"/>
</dbReference>
<dbReference type="OrthoDB" id="1917757at2759"/>
<organism evidence="4 5">
    <name type="scientific">Helianthus annuus</name>
    <name type="common">Common sunflower</name>
    <dbReference type="NCBI Taxonomy" id="4232"/>
    <lineage>
        <taxon>Eukaryota</taxon>
        <taxon>Viridiplantae</taxon>
        <taxon>Streptophyta</taxon>
        <taxon>Embryophyta</taxon>
        <taxon>Tracheophyta</taxon>
        <taxon>Spermatophyta</taxon>
        <taxon>Magnoliopsida</taxon>
        <taxon>eudicotyledons</taxon>
        <taxon>Gunneridae</taxon>
        <taxon>Pentapetalae</taxon>
        <taxon>asterids</taxon>
        <taxon>campanulids</taxon>
        <taxon>Asterales</taxon>
        <taxon>Asteraceae</taxon>
        <taxon>Asteroideae</taxon>
        <taxon>Heliantheae alliance</taxon>
        <taxon>Heliantheae</taxon>
        <taxon>Helianthus</taxon>
    </lineage>
</organism>
<reference evidence="3" key="3">
    <citation type="submission" date="2020-06" db="EMBL/GenBank/DDBJ databases">
        <title>Helianthus annuus Genome sequencing and assembly Release 2.</title>
        <authorList>
            <person name="Gouzy J."/>
            <person name="Langlade N."/>
            <person name="Munos S."/>
        </authorList>
    </citation>
    <scope>NUCLEOTIDE SEQUENCE</scope>
    <source>
        <tissue evidence="3">Leaves</tissue>
    </source>
</reference>
<dbReference type="PANTHER" id="PTHR33143:SF76">
    <property type="entry name" value="VQ MOTIF-CONTAINING PROTEIN 8, CHLOROPLASTIC"/>
    <property type="match status" value="1"/>
</dbReference>
<dbReference type="Proteomes" id="UP000215914">
    <property type="component" value="Chromosome 12"/>
</dbReference>
<dbReference type="Pfam" id="PF05678">
    <property type="entry name" value="VQ"/>
    <property type="match status" value="1"/>
</dbReference>
<dbReference type="STRING" id="4232.A0A251T1D3"/>
<dbReference type="InParanoid" id="A0A251T1D3"/>
<reference evidence="3 5" key="1">
    <citation type="journal article" date="2017" name="Nature">
        <title>The sunflower genome provides insights into oil metabolism, flowering and Asterid evolution.</title>
        <authorList>
            <person name="Badouin H."/>
            <person name="Gouzy J."/>
            <person name="Grassa C.J."/>
            <person name="Murat F."/>
            <person name="Staton S.E."/>
            <person name="Cottret L."/>
            <person name="Lelandais-Briere C."/>
            <person name="Owens G.L."/>
            <person name="Carrere S."/>
            <person name="Mayjonade B."/>
            <person name="Legrand L."/>
            <person name="Gill N."/>
            <person name="Kane N.C."/>
            <person name="Bowers J.E."/>
            <person name="Hubner S."/>
            <person name="Bellec A."/>
            <person name="Berard A."/>
            <person name="Berges H."/>
            <person name="Blanchet N."/>
            <person name="Boniface M.C."/>
            <person name="Brunel D."/>
            <person name="Catrice O."/>
            <person name="Chaidir N."/>
            <person name="Claudel C."/>
            <person name="Donnadieu C."/>
            <person name="Faraut T."/>
            <person name="Fievet G."/>
            <person name="Helmstetter N."/>
            <person name="King M."/>
            <person name="Knapp S.J."/>
            <person name="Lai Z."/>
            <person name="Le Paslier M.C."/>
            <person name="Lippi Y."/>
            <person name="Lorenzon L."/>
            <person name="Mandel J.R."/>
            <person name="Marage G."/>
            <person name="Marchand G."/>
            <person name="Marquand E."/>
            <person name="Bret-Mestries E."/>
            <person name="Morien E."/>
            <person name="Nambeesan S."/>
            <person name="Nguyen T."/>
            <person name="Pegot-Espagnet P."/>
            <person name="Pouilly N."/>
            <person name="Raftis F."/>
            <person name="Sallet E."/>
            <person name="Schiex T."/>
            <person name="Thomas J."/>
            <person name="Vandecasteele C."/>
            <person name="Vares D."/>
            <person name="Vear F."/>
            <person name="Vautrin S."/>
            <person name="Crespi M."/>
            <person name="Mangin B."/>
            <person name="Burke J.M."/>
            <person name="Salse J."/>
            <person name="Munos S."/>
            <person name="Vincourt P."/>
            <person name="Rieseberg L.H."/>
            <person name="Langlade N.B."/>
        </authorList>
    </citation>
    <scope>NUCLEOTIDE SEQUENCE [LARGE SCALE GENOMIC DNA]</scope>
    <source>
        <strain evidence="5">cv. SF193</strain>
        <tissue evidence="3">Leaves</tissue>
    </source>
</reference>
<name>A0A251T1D3_HELAN</name>
<feature type="region of interest" description="Disordered" evidence="1">
    <location>
        <begin position="1"/>
        <end position="29"/>
    </location>
</feature>
<reference evidence="4" key="2">
    <citation type="submission" date="2017-02" db="EMBL/GenBank/DDBJ databases">
        <title>Sunflower complete genome.</title>
        <authorList>
            <person name="Langlade N."/>
            <person name="Munos S."/>
        </authorList>
    </citation>
    <scope>NUCLEOTIDE SEQUENCE [LARGE SCALE GENOMIC DNA]</scope>
    <source>
        <tissue evidence="4">Leaves</tissue>
    </source>
</reference>
<dbReference type="EMBL" id="MNCJ02000327">
    <property type="protein sequence ID" value="KAF5777360.1"/>
    <property type="molecule type" value="Genomic_DNA"/>
</dbReference>
<dbReference type="InterPro" id="IPR039607">
    <property type="entry name" value="VQ_8/17/18/20/21/25"/>
</dbReference>
<dbReference type="InterPro" id="IPR008889">
    <property type="entry name" value="VQ"/>
</dbReference>
<evidence type="ECO:0000313" key="3">
    <source>
        <dbReference type="EMBL" id="KAF5777360.1"/>
    </source>
</evidence>
<keyword evidence="5" id="KW-1185">Reference proteome</keyword>
<sequence length="167" mass="18961">MSPTRFLDGDHIQQTKSGVAINGPRPTPLKLKQESHTIHKHHQQQPQMIRKPIIIYMRSPKVIHTKPHDFMALVQKLTGKSGSKHQEQQKKNKTLEEGYGVSHEMFNKPLNPFASDMTLFTPNSSDYFFSPSSFLKLSDVVSSSPNKTTNSLSPGSIVEFMKRLPEY</sequence>
<dbReference type="AlphaFoldDB" id="A0A251T1D3"/>
<gene>
    <name evidence="4" type="ORF">HannXRQ_Chr12g0364621</name>
    <name evidence="3" type="ORF">HanXRQr2_Chr12g0534711</name>
</gene>
<dbReference type="Gramene" id="mRNA:HanXRQr2_Chr12g0534711">
    <property type="protein sequence ID" value="CDS:HanXRQr2_Chr12g0534711.1"/>
    <property type="gene ID" value="HanXRQr2_Chr12g0534711"/>
</dbReference>
<evidence type="ECO:0000313" key="4">
    <source>
        <dbReference type="EMBL" id="OTG04643.1"/>
    </source>
</evidence>
<accession>A0A251T1D3</accession>
<evidence type="ECO:0000256" key="1">
    <source>
        <dbReference type="SAM" id="MobiDB-lite"/>
    </source>
</evidence>
<evidence type="ECO:0000259" key="2">
    <source>
        <dbReference type="Pfam" id="PF05678"/>
    </source>
</evidence>
<dbReference type="OMA" id="DSHMIRK"/>
<dbReference type="PANTHER" id="PTHR33143">
    <property type="entry name" value="F16F4.1 PROTEIN-RELATED"/>
    <property type="match status" value="1"/>
</dbReference>
<evidence type="ECO:0000313" key="5">
    <source>
        <dbReference type="Proteomes" id="UP000215914"/>
    </source>
</evidence>